<feature type="region of interest" description="Disordered" evidence="1">
    <location>
        <begin position="1"/>
        <end position="20"/>
    </location>
</feature>
<gene>
    <name evidence="2" type="ORF">CPOL0286_LOCUS18060</name>
</gene>
<organism evidence="2">
    <name type="scientific">Prymnesium polylepis</name>
    <dbReference type="NCBI Taxonomy" id="72548"/>
    <lineage>
        <taxon>Eukaryota</taxon>
        <taxon>Haptista</taxon>
        <taxon>Haptophyta</taxon>
        <taxon>Prymnesiophyceae</taxon>
        <taxon>Prymnesiales</taxon>
        <taxon>Prymnesiaceae</taxon>
        <taxon>Prymnesium</taxon>
    </lineage>
</organism>
<dbReference type="AlphaFoldDB" id="A0A6V4VF67"/>
<sequence length="223" mass="24772">MVLLEKKSPQPRAPLDHSPSWVASSCFSQQGSSYVELFDTEARLGSPGQDLRRLGEGPALYINGPPNQGTKMTLERSLQATPRGRFGPQGSQSGWPGAGPAKMTEIMMDRKLACKKSKIGPDPYGVKSNNLWTKHSKALHFMPEDGSVRVTVRPQPFCLRSTSFDPYHLSSKNAWLHQSQSLRSMAHSKIAQSAKEPLRTARSPFPARVRMPFREVFNAPQSR</sequence>
<name>A0A6V4VF67_9EUKA</name>
<reference evidence="2" key="1">
    <citation type="submission" date="2021-01" db="EMBL/GenBank/DDBJ databases">
        <authorList>
            <person name="Corre E."/>
            <person name="Pelletier E."/>
            <person name="Niang G."/>
            <person name="Scheremetjew M."/>
            <person name="Finn R."/>
            <person name="Kale V."/>
            <person name="Holt S."/>
            <person name="Cochrane G."/>
            <person name="Meng A."/>
            <person name="Brown T."/>
            <person name="Cohen L."/>
        </authorList>
    </citation>
    <scope>NUCLEOTIDE SEQUENCE</scope>
    <source>
        <strain evidence="2">UIO037</strain>
    </source>
</reference>
<protein>
    <submittedName>
        <fullName evidence="2">Uncharacterized protein</fullName>
    </submittedName>
</protein>
<accession>A0A6V4VF67</accession>
<dbReference type="EMBL" id="HBKO01039516">
    <property type="protein sequence ID" value="CAE2277437.1"/>
    <property type="molecule type" value="Transcribed_RNA"/>
</dbReference>
<evidence type="ECO:0000313" key="2">
    <source>
        <dbReference type="EMBL" id="CAE2277437.1"/>
    </source>
</evidence>
<evidence type="ECO:0000256" key="1">
    <source>
        <dbReference type="SAM" id="MobiDB-lite"/>
    </source>
</evidence>
<proteinExistence type="predicted"/>